<name>A0A6J4R9Y3_9ACTN</name>
<dbReference type="Gene3D" id="3.30.530.20">
    <property type="match status" value="1"/>
</dbReference>
<dbReference type="AlphaFoldDB" id="A0A6J4R9Y3"/>
<dbReference type="SUPFAM" id="SSF55961">
    <property type="entry name" value="Bet v1-like"/>
    <property type="match status" value="1"/>
</dbReference>
<reference evidence="2" key="1">
    <citation type="submission" date="2020-02" db="EMBL/GenBank/DDBJ databases">
        <authorList>
            <person name="Meier V. D."/>
        </authorList>
    </citation>
    <scope>NUCLEOTIDE SEQUENCE</scope>
    <source>
        <strain evidence="2">AVDCRST_MAG58</strain>
    </source>
</reference>
<proteinExistence type="predicted"/>
<evidence type="ECO:0000313" key="2">
    <source>
        <dbReference type="EMBL" id="CAA9459720.1"/>
    </source>
</evidence>
<evidence type="ECO:0000259" key="1">
    <source>
        <dbReference type="Pfam" id="PF03364"/>
    </source>
</evidence>
<dbReference type="InterPro" id="IPR005031">
    <property type="entry name" value="COQ10_START"/>
</dbReference>
<organism evidence="2">
    <name type="scientific">uncultured Rubrobacteraceae bacterium</name>
    <dbReference type="NCBI Taxonomy" id="349277"/>
    <lineage>
        <taxon>Bacteria</taxon>
        <taxon>Bacillati</taxon>
        <taxon>Actinomycetota</taxon>
        <taxon>Rubrobacteria</taxon>
        <taxon>Rubrobacterales</taxon>
        <taxon>Rubrobacteraceae</taxon>
        <taxon>environmental samples</taxon>
    </lineage>
</organism>
<feature type="domain" description="Coenzyme Q-binding protein COQ10 START" evidence="1">
    <location>
        <begin position="11"/>
        <end position="124"/>
    </location>
</feature>
<dbReference type="CDD" id="cd07817">
    <property type="entry name" value="SRPBCC_8"/>
    <property type="match status" value="1"/>
</dbReference>
<protein>
    <recommendedName>
        <fullName evidence="1">Coenzyme Q-binding protein COQ10 START domain-containing protein</fullName>
    </recommendedName>
</protein>
<gene>
    <name evidence="2" type="ORF">AVDCRST_MAG58-2335</name>
</gene>
<sequence>MPQRVQESIEVQAPLQEVFTYWSNLEHFPEIMSNVEEVRVVDQETSHWKVKGPVGTTVEFDARTTEMDPERGIGWNSIEGEVDTSGEVRFEEIDSDRTRIEVTMNYADPPGGRVGEVVADAISNPERMMREDLENFAGKVERGEVELGGPGVQA</sequence>
<dbReference type="Pfam" id="PF03364">
    <property type="entry name" value="Polyketide_cyc"/>
    <property type="match status" value="1"/>
</dbReference>
<dbReference type="PANTHER" id="PTHR33824:SF7">
    <property type="entry name" value="POLYKETIDE CYCLASE_DEHYDRASE AND LIPID TRANSPORT SUPERFAMILY PROTEIN"/>
    <property type="match status" value="1"/>
</dbReference>
<dbReference type="EMBL" id="CADCVF010000046">
    <property type="protein sequence ID" value="CAA9459720.1"/>
    <property type="molecule type" value="Genomic_DNA"/>
</dbReference>
<accession>A0A6J4R9Y3</accession>
<dbReference type="InterPro" id="IPR023393">
    <property type="entry name" value="START-like_dom_sf"/>
</dbReference>
<dbReference type="InterPro" id="IPR047137">
    <property type="entry name" value="ORF3"/>
</dbReference>
<dbReference type="PANTHER" id="PTHR33824">
    <property type="entry name" value="POLYKETIDE CYCLASE/DEHYDRASE AND LIPID TRANSPORT SUPERFAMILY PROTEIN"/>
    <property type="match status" value="1"/>
</dbReference>